<sequence>MLRVIKMRRVPWVDSSCLQTVIIAVSLSSFKLCNAAGMIVQRCYIRQWLNCNAAAASIHTSNYLLDATCPFE</sequence>
<reference evidence="1" key="1">
    <citation type="submission" date="2019-09" db="EMBL/GenBank/DDBJ databases">
        <title>Organ-specific transcriptomic study of the physiology of the cattle tick, Rhipicephalus microplus.</title>
        <authorList>
            <person name="Tirloni L."/>
            <person name="Braz G."/>
            <person name="Gandara A.C.P."/>
            <person name="Sabadin G.A."/>
            <person name="da Silva R.M."/>
            <person name="Guizzo M.G."/>
            <person name="Machado J.A."/>
            <person name="Costa E.P."/>
            <person name="Gomes H.F."/>
            <person name="Moraes J."/>
            <person name="Mota M.B.S."/>
            <person name="Mesquita R.D."/>
            <person name="Alvarenga P.H."/>
            <person name="Alves F."/>
            <person name="Seixas A."/>
            <person name="da Fonseca R.N."/>
            <person name="Fogaca A."/>
            <person name="Logullo C."/>
            <person name="Tanaka A."/>
            <person name="Daffre S."/>
            <person name="Termignoni C."/>
            <person name="Vaz I.S.Jr."/>
            <person name="Oliveira P.L."/>
            <person name="Ribeiro J.M."/>
        </authorList>
    </citation>
    <scope>NUCLEOTIDE SEQUENCE</scope>
    <source>
        <strain evidence="1">Porto Alegre</strain>
    </source>
</reference>
<dbReference type="AlphaFoldDB" id="A0A6M2DEC4"/>
<proteinExistence type="predicted"/>
<dbReference type="EMBL" id="GHWJ01010754">
    <property type="protein sequence ID" value="NOV43491.1"/>
    <property type="molecule type" value="Transcribed_RNA"/>
</dbReference>
<accession>A0A6M2DEC4</accession>
<organism evidence="1">
    <name type="scientific">Rhipicephalus microplus</name>
    <name type="common">Cattle tick</name>
    <name type="synonym">Boophilus microplus</name>
    <dbReference type="NCBI Taxonomy" id="6941"/>
    <lineage>
        <taxon>Eukaryota</taxon>
        <taxon>Metazoa</taxon>
        <taxon>Ecdysozoa</taxon>
        <taxon>Arthropoda</taxon>
        <taxon>Chelicerata</taxon>
        <taxon>Arachnida</taxon>
        <taxon>Acari</taxon>
        <taxon>Parasitiformes</taxon>
        <taxon>Ixodida</taxon>
        <taxon>Ixodoidea</taxon>
        <taxon>Ixodidae</taxon>
        <taxon>Rhipicephalinae</taxon>
        <taxon>Rhipicephalus</taxon>
        <taxon>Boophilus</taxon>
    </lineage>
</organism>
<name>A0A6M2DEC4_RHIMP</name>
<evidence type="ECO:0000313" key="1">
    <source>
        <dbReference type="EMBL" id="NOV43491.1"/>
    </source>
</evidence>
<protein>
    <submittedName>
        <fullName evidence="1">Putative secreted protein</fullName>
    </submittedName>
</protein>